<protein>
    <submittedName>
        <fullName evidence="1">Uncharacterized protein</fullName>
    </submittedName>
</protein>
<organism evidence="1 2">
    <name type="scientific">Daphnia magna</name>
    <dbReference type="NCBI Taxonomy" id="35525"/>
    <lineage>
        <taxon>Eukaryota</taxon>
        <taxon>Metazoa</taxon>
        <taxon>Ecdysozoa</taxon>
        <taxon>Arthropoda</taxon>
        <taxon>Crustacea</taxon>
        <taxon>Branchiopoda</taxon>
        <taxon>Diplostraca</taxon>
        <taxon>Cladocera</taxon>
        <taxon>Anomopoda</taxon>
        <taxon>Daphniidae</taxon>
        <taxon>Daphnia</taxon>
    </lineage>
</organism>
<comment type="caution">
    <text evidence="1">The sequence shown here is derived from an EMBL/GenBank/DDBJ whole genome shotgun (WGS) entry which is preliminary data.</text>
</comment>
<gene>
    <name evidence="1" type="ORF">OUZ56_033460</name>
</gene>
<sequence>MNISKFSLKPGVVLRISIKRLDREGRSTWTTTAAAMRMVGKAGGGSGVVSEDVSSPGGGHGLQVEGMMGKGLWVGSCAEVPAGT</sequence>
<keyword evidence="2" id="KW-1185">Reference proteome</keyword>
<evidence type="ECO:0000313" key="1">
    <source>
        <dbReference type="EMBL" id="KAK4017737.1"/>
    </source>
</evidence>
<reference evidence="1 2" key="1">
    <citation type="journal article" date="2023" name="Nucleic Acids Res.">
        <title>The hologenome of Daphnia magna reveals possible DNA methylation and microbiome-mediated evolution of the host genome.</title>
        <authorList>
            <person name="Chaturvedi A."/>
            <person name="Li X."/>
            <person name="Dhandapani V."/>
            <person name="Marshall H."/>
            <person name="Kissane S."/>
            <person name="Cuenca-Cambronero M."/>
            <person name="Asole G."/>
            <person name="Calvet F."/>
            <person name="Ruiz-Romero M."/>
            <person name="Marangio P."/>
            <person name="Guigo R."/>
            <person name="Rago D."/>
            <person name="Mirbahai L."/>
            <person name="Eastwood N."/>
            <person name="Colbourne J.K."/>
            <person name="Zhou J."/>
            <person name="Mallon E."/>
            <person name="Orsini L."/>
        </authorList>
    </citation>
    <scope>NUCLEOTIDE SEQUENCE [LARGE SCALE GENOMIC DNA]</scope>
    <source>
        <strain evidence="1">LRV0_1</strain>
    </source>
</reference>
<dbReference type="Proteomes" id="UP001234178">
    <property type="component" value="Unassembled WGS sequence"/>
</dbReference>
<evidence type="ECO:0000313" key="2">
    <source>
        <dbReference type="Proteomes" id="UP001234178"/>
    </source>
</evidence>
<proteinExistence type="predicted"/>
<name>A0ABQ9ZXW2_9CRUS</name>
<dbReference type="EMBL" id="JAOYFB010000016">
    <property type="protein sequence ID" value="KAK4017737.1"/>
    <property type="molecule type" value="Genomic_DNA"/>
</dbReference>
<accession>A0ABQ9ZXW2</accession>